<proteinExistence type="predicted"/>
<organism evidence="2 3">
    <name type="scientific">Cyphellophora europaea (strain CBS 101466)</name>
    <name type="common">Phialophora europaea</name>
    <dbReference type="NCBI Taxonomy" id="1220924"/>
    <lineage>
        <taxon>Eukaryota</taxon>
        <taxon>Fungi</taxon>
        <taxon>Dikarya</taxon>
        <taxon>Ascomycota</taxon>
        <taxon>Pezizomycotina</taxon>
        <taxon>Eurotiomycetes</taxon>
        <taxon>Chaetothyriomycetidae</taxon>
        <taxon>Chaetothyriales</taxon>
        <taxon>Cyphellophoraceae</taxon>
        <taxon>Cyphellophora</taxon>
    </lineage>
</organism>
<reference evidence="2 3" key="1">
    <citation type="submission" date="2013-03" db="EMBL/GenBank/DDBJ databases">
        <title>The Genome Sequence of Phialophora europaea CBS 101466.</title>
        <authorList>
            <consortium name="The Broad Institute Genomics Platform"/>
            <person name="Cuomo C."/>
            <person name="de Hoog S."/>
            <person name="Gorbushina A."/>
            <person name="Walker B."/>
            <person name="Young S.K."/>
            <person name="Zeng Q."/>
            <person name="Gargeya S."/>
            <person name="Fitzgerald M."/>
            <person name="Haas B."/>
            <person name="Abouelleil A."/>
            <person name="Allen A.W."/>
            <person name="Alvarado L."/>
            <person name="Arachchi H.M."/>
            <person name="Berlin A.M."/>
            <person name="Chapman S.B."/>
            <person name="Gainer-Dewar J."/>
            <person name="Goldberg J."/>
            <person name="Griggs A."/>
            <person name="Gujja S."/>
            <person name="Hansen M."/>
            <person name="Howarth C."/>
            <person name="Imamovic A."/>
            <person name="Ireland A."/>
            <person name="Larimer J."/>
            <person name="McCowan C."/>
            <person name="Murphy C."/>
            <person name="Pearson M."/>
            <person name="Poon T.W."/>
            <person name="Priest M."/>
            <person name="Roberts A."/>
            <person name="Saif S."/>
            <person name="Shea T."/>
            <person name="Sisk P."/>
            <person name="Sykes S."/>
            <person name="Wortman J."/>
            <person name="Nusbaum C."/>
            <person name="Birren B."/>
        </authorList>
    </citation>
    <scope>NUCLEOTIDE SEQUENCE [LARGE SCALE GENOMIC DNA]</scope>
    <source>
        <strain evidence="2 3">CBS 101466</strain>
    </source>
</reference>
<protein>
    <recommendedName>
        <fullName evidence="1">Prion-inhibition and propagation HeLo domain-containing protein</fullName>
    </recommendedName>
</protein>
<dbReference type="InterPro" id="IPR038305">
    <property type="entry name" value="HeLo_sf"/>
</dbReference>
<dbReference type="RefSeq" id="XP_008719085.1">
    <property type="nucleotide sequence ID" value="XM_008720863.1"/>
</dbReference>
<dbReference type="Gene3D" id="1.20.120.1020">
    <property type="entry name" value="Prion-inhibition and propagation, HeLo domain"/>
    <property type="match status" value="1"/>
</dbReference>
<keyword evidence="3" id="KW-1185">Reference proteome</keyword>
<evidence type="ECO:0000313" key="2">
    <source>
        <dbReference type="EMBL" id="ETN38496.1"/>
    </source>
</evidence>
<dbReference type="AlphaFoldDB" id="W2RPQ6"/>
<feature type="domain" description="Prion-inhibition and propagation HeLo" evidence="1">
    <location>
        <begin position="9"/>
        <end position="181"/>
    </location>
</feature>
<dbReference type="InParanoid" id="W2RPQ6"/>
<evidence type="ECO:0000313" key="3">
    <source>
        <dbReference type="Proteomes" id="UP000030752"/>
    </source>
</evidence>
<evidence type="ECO:0000259" key="1">
    <source>
        <dbReference type="Pfam" id="PF14479"/>
    </source>
</evidence>
<dbReference type="Proteomes" id="UP000030752">
    <property type="component" value="Unassembled WGS sequence"/>
</dbReference>
<dbReference type="GeneID" id="19973870"/>
<dbReference type="InterPro" id="IPR029498">
    <property type="entry name" value="HeLo_dom"/>
</dbReference>
<gene>
    <name evidence="2" type="ORF">HMPREF1541_06531</name>
</gene>
<dbReference type="EMBL" id="KB822722">
    <property type="protein sequence ID" value="ETN38496.1"/>
    <property type="molecule type" value="Genomic_DNA"/>
</dbReference>
<sequence length="520" mass="57392">MSGAELPLAIAGVVLAWKGILDMADVLITLCRDDDQDRSFLHLRVKVARSFFASWGEYHGISEEVERVGNGDGQGEATTLLARCSDSDRELIREVMAAFVRETEGVMERLGRYAGGVGGVKSGSKGGGNADKEAFRKAAREMRLRVKKGFRKVPWNVKDRKAVEEYVEKMESTQKMLRKLTYFEMLPKHVCPQVPLNASGRVAVSHDSNRMPMDGGQAVSASDHICEFCISHDLQSSRKSNASSVTLAAGDSKGLYEVDLISRVADSVRDIDDFHLMDRVQHLALEAHYTDVRHDLCDRLNEFWQMQDSTILKIETAWDPTDGNNDLCAAALYACAEQPKLIYIWDNESKMEAASTQLAKLVYSLLKQCLVGDFAGALTDMSSLQEFDGIRIDIDSEKADSLQAAVEFIELILAHSWKTIGLKSSLLIVLSGLEHLPNEGEYGEVSRALVRAVCSAYEKRLSENQATKVLVLTQGRGRVLQEFDAKWEVKPLDGLGLLPGNLLGALGISVSSSGEKLHHQ</sequence>
<name>W2RPQ6_CYPE1</name>
<dbReference type="HOGENOM" id="CLU_608355_0_0_1"/>
<dbReference type="VEuPathDB" id="FungiDB:HMPREF1541_06531"/>
<accession>W2RPQ6</accession>
<dbReference type="OrthoDB" id="5220961at2759"/>
<dbReference type="Pfam" id="PF14479">
    <property type="entry name" value="HeLo"/>
    <property type="match status" value="1"/>
</dbReference>